<comment type="caution">
    <text evidence="1">The sequence shown here is derived from an EMBL/GenBank/DDBJ whole genome shotgun (WGS) entry which is preliminary data.</text>
</comment>
<reference evidence="1" key="1">
    <citation type="submission" date="2019-11" db="EMBL/GenBank/DDBJ databases">
        <title>Description of Pedobacter sp. LMG 31464T.</title>
        <authorList>
            <person name="Carlier A."/>
            <person name="Qi S."/>
            <person name="Vandamme P."/>
        </authorList>
    </citation>
    <scope>NUCLEOTIDE SEQUENCE</scope>
    <source>
        <strain evidence="1">LMG 31464</strain>
    </source>
</reference>
<dbReference type="RefSeq" id="WP_182921594.1">
    <property type="nucleotide sequence ID" value="NZ_WNXD01000001.1"/>
</dbReference>
<evidence type="ECO:0000313" key="1">
    <source>
        <dbReference type="EMBL" id="MBB2144927.1"/>
    </source>
</evidence>
<keyword evidence="2" id="KW-1185">Reference proteome</keyword>
<name>A0A923IW91_9SPHI</name>
<evidence type="ECO:0000313" key="2">
    <source>
        <dbReference type="Proteomes" id="UP000601055"/>
    </source>
</evidence>
<organism evidence="1 2">
    <name type="scientific">Pedobacter planticolens</name>
    <dbReference type="NCBI Taxonomy" id="2679964"/>
    <lineage>
        <taxon>Bacteria</taxon>
        <taxon>Pseudomonadati</taxon>
        <taxon>Bacteroidota</taxon>
        <taxon>Sphingobacteriia</taxon>
        <taxon>Sphingobacteriales</taxon>
        <taxon>Sphingobacteriaceae</taxon>
        <taxon>Pedobacter</taxon>
    </lineage>
</organism>
<dbReference type="Proteomes" id="UP000601055">
    <property type="component" value="Unassembled WGS sequence"/>
</dbReference>
<proteinExistence type="predicted"/>
<evidence type="ECO:0008006" key="3">
    <source>
        <dbReference type="Google" id="ProtNLM"/>
    </source>
</evidence>
<protein>
    <recommendedName>
        <fullName evidence="3">Quinol monooxygenase YgiN</fullName>
    </recommendedName>
</protein>
<dbReference type="AlphaFoldDB" id="A0A923IW91"/>
<dbReference type="EMBL" id="WNXD01000001">
    <property type="protein sequence ID" value="MBB2144927.1"/>
    <property type="molecule type" value="Genomic_DNA"/>
</dbReference>
<accession>A0A923IW91</accession>
<sequence length="102" mass="11868">MISVKVSYTVKPEFVAQNKQNINTFLSDFKRLVDKKFLYTVYLQEDGLTFLHVSMYENEEVQQEILTVPSFLQFQKERDESGLNDTHKVEILTLMGSSLSLL</sequence>
<gene>
    <name evidence="1" type="ORF">GM921_05505</name>
</gene>